<dbReference type="EMBL" id="BMEC01000001">
    <property type="protein sequence ID" value="GGC20619.1"/>
    <property type="molecule type" value="Genomic_DNA"/>
</dbReference>
<evidence type="ECO:0000313" key="5">
    <source>
        <dbReference type="Proteomes" id="UP000636010"/>
    </source>
</evidence>
<dbReference type="Gene3D" id="3.40.630.30">
    <property type="match status" value="1"/>
</dbReference>
<dbReference type="InterPro" id="IPR016181">
    <property type="entry name" value="Acyl_CoA_acyltransferase"/>
</dbReference>
<evidence type="ECO:0000313" key="4">
    <source>
        <dbReference type="Proteomes" id="UP000240608"/>
    </source>
</evidence>
<reference evidence="5" key="3">
    <citation type="journal article" date="2019" name="Int. J. Syst. Evol. Microbiol.">
        <title>The Global Catalogue of Microorganisms (GCM) 10K type strain sequencing project: providing services to taxonomists for standard genome sequencing and annotation.</title>
        <authorList>
            <consortium name="The Broad Institute Genomics Platform"/>
            <consortium name="The Broad Institute Genome Sequencing Center for Infectious Disease"/>
            <person name="Wu L."/>
            <person name="Ma J."/>
        </authorList>
    </citation>
    <scope>NUCLEOTIDE SEQUENCE [LARGE SCALE GENOMIC DNA]</scope>
    <source>
        <strain evidence="5">CGMCC 1.10832</strain>
    </source>
</reference>
<dbReference type="Proteomes" id="UP000636010">
    <property type="component" value="Unassembled WGS sequence"/>
</dbReference>
<dbReference type="InterPro" id="IPR000182">
    <property type="entry name" value="GNAT_dom"/>
</dbReference>
<comment type="caution">
    <text evidence="3">The sequence shown here is derived from an EMBL/GenBank/DDBJ whole genome shotgun (WGS) entry which is preliminary data.</text>
</comment>
<dbReference type="EMBL" id="PYVU01000090">
    <property type="protein sequence ID" value="PTB95737.1"/>
    <property type="molecule type" value="Genomic_DNA"/>
</dbReference>
<dbReference type="PROSITE" id="PS51186">
    <property type="entry name" value="GNAT"/>
    <property type="match status" value="1"/>
</dbReference>
<dbReference type="RefSeq" id="WP_188459958.1">
    <property type="nucleotide sequence ID" value="NZ_BAABHU010000001.1"/>
</dbReference>
<evidence type="ECO:0000313" key="2">
    <source>
        <dbReference type="EMBL" id="GGC20619.1"/>
    </source>
</evidence>
<evidence type="ECO:0000259" key="1">
    <source>
        <dbReference type="PROSITE" id="PS51186"/>
    </source>
</evidence>
<dbReference type="SUPFAM" id="SSF55729">
    <property type="entry name" value="Acyl-CoA N-acyltransferases (Nat)"/>
    <property type="match status" value="1"/>
</dbReference>
<reference evidence="2" key="4">
    <citation type="submission" date="2024-05" db="EMBL/GenBank/DDBJ databases">
        <authorList>
            <person name="Sun Q."/>
            <person name="Zhou Y."/>
        </authorList>
    </citation>
    <scope>NUCLEOTIDE SEQUENCE</scope>
    <source>
        <strain evidence="2">CGMCC 1.10832</strain>
    </source>
</reference>
<evidence type="ECO:0000313" key="3">
    <source>
        <dbReference type="EMBL" id="PTB95737.1"/>
    </source>
</evidence>
<gene>
    <name evidence="3" type="ORF">C9994_10475</name>
    <name evidence="2" type="ORF">GCM10011506_02180</name>
</gene>
<dbReference type="Proteomes" id="UP000240608">
    <property type="component" value="Unassembled WGS sequence"/>
</dbReference>
<keyword evidence="5" id="KW-1185">Reference proteome</keyword>
<accession>A0A2T4DPK8</accession>
<dbReference type="AlphaFoldDB" id="A0A2T4DPK8"/>
<organism evidence="3 4">
    <name type="scientific">Marivirga lumbricoides</name>
    <dbReference type="NCBI Taxonomy" id="1046115"/>
    <lineage>
        <taxon>Bacteria</taxon>
        <taxon>Pseudomonadati</taxon>
        <taxon>Bacteroidota</taxon>
        <taxon>Cytophagia</taxon>
        <taxon>Cytophagales</taxon>
        <taxon>Marivirgaceae</taxon>
        <taxon>Marivirga</taxon>
    </lineage>
</organism>
<keyword evidence="3" id="KW-0808">Transferase</keyword>
<dbReference type="CDD" id="cd04301">
    <property type="entry name" value="NAT_SF"/>
    <property type="match status" value="1"/>
</dbReference>
<feature type="domain" description="N-acetyltransferase" evidence="1">
    <location>
        <begin position="2"/>
        <end position="146"/>
    </location>
</feature>
<sequence>MITVTTVETKEELKQVFSIREQVFVIEQKVAPDEEYDEYEDESTHFIAKEDDGAPCGTARWRFTDKGIKLERFAVLKSARGKGVGKALVGAVLENIYQHPEAKGKKLYLHAQLKAVDLYEGFGFEKVGEQFEECNIMHYQMELESAS</sequence>
<reference evidence="2" key="1">
    <citation type="journal article" date="2014" name="Int. J. Syst. Evol. Microbiol.">
        <title>Complete genome of a new Firmicutes species belonging to the dominant human colonic microbiota ('Ruminococcus bicirculans') reveals two chromosomes and a selective capacity to utilize plant glucans.</title>
        <authorList>
            <consortium name="NISC Comparative Sequencing Program"/>
            <person name="Wegmann U."/>
            <person name="Louis P."/>
            <person name="Goesmann A."/>
            <person name="Henrissat B."/>
            <person name="Duncan S.H."/>
            <person name="Flint H.J."/>
        </authorList>
    </citation>
    <scope>NUCLEOTIDE SEQUENCE</scope>
    <source>
        <strain evidence="2">CGMCC 1.10832</strain>
    </source>
</reference>
<dbReference type="Pfam" id="PF13673">
    <property type="entry name" value="Acetyltransf_10"/>
    <property type="match status" value="1"/>
</dbReference>
<name>A0A2T4DPK8_9BACT</name>
<dbReference type="GO" id="GO:0016747">
    <property type="term" value="F:acyltransferase activity, transferring groups other than amino-acyl groups"/>
    <property type="evidence" value="ECO:0007669"/>
    <property type="project" value="InterPro"/>
</dbReference>
<proteinExistence type="predicted"/>
<protein>
    <submittedName>
        <fullName evidence="3">GNAT family N-acetyltransferase</fullName>
    </submittedName>
</protein>
<reference evidence="3 4" key="2">
    <citation type="submission" date="2018-03" db="EMBL/GenBank/DDBJ databases">
        <title>Cross-interface Injection: A General Nanoliter Liquid Handling Method Applied to Single Cells Genome Amplification Automated Nanoliter Liquid Handling Applied to Single Cell Multiple Displacement Amplification.</title>
        <authorList>
            <person name="Yun J."/>
            <person name="Xu P."/>
            <person name="Xu J."/>
            <person name="Dai X."/>
            <person name="Wang Y."/>
            <person name="Zheng X."/>
            <person name="Cao C."/>
            <person name="Yi Q."/>
            <person name="Zhu Y."/>
            <person name="Wang L."/>
            <person name="Dong Z."/>
            <person name="Huang Y."/>
            <person name="Huang L."/>
            <person name="Du W."/>
        </authorList>
    </citation>
    <scope>NUCLEOTIDE SEQUENCE [LARGE SCALE GENOMIC DNA]</scope>
    <source>
        <strain evidence="3 4">Z-D1-2</strain>
    </source>
</reference>